<dbReference type="Gene3D" id="3.40.50.200">
    <property type="entry name" value="Peptidase S8/S53 domain"/>
    <property type="match status" value="1"/>
</dbReference>
<dbReference type="PRINTS" id="PR00723">
    <property type="entry name" value="SUBTILISIN"/>
</dbReference>
<sequence length="744" mass="83050">MIVFISAYGNISRIDKYLILLETQGSLRSTIDIFENIVASVDLQNYPFSSDLNPIYEVKANSTESTAFEMELSYENYNKLLNNPKIQAIEKVSTASVTDSRPLTFKESQEGFFFMNTNNNNTDIRIYPRFESSIENKDFRINKDISLWKSQKYAPWHLGRISSKQSNPMNFSPYGQEYYYPTSNNKVVVYVVDSGVDPSHSEFNGNVRLGNNFVTGENNDDNAGHGTAVAALINGKNNGVTKDASIVSVKVLNSENVGTTTMFYQGLNWVLNDKKANYPNTPAIVNFSINLEVESPTLEVAFKNLSNIGVLIVASSGNNSANQCDFFPGNSDHALIVSSVQPGNDSFDTLDSNFGPCIDVLAPGNRVFTAVAGSVNQVRPFIGTSFAAAIVTGIGASILSNDPTLSSTDLYDTIVGNAIENVISNVPADTANKVVWNGRAFVSQSPGYDKDIATADHGTDIPEHQYLLYSSNLEKTEFTRHSSRNDKMLRQALSRITSKNYPCQFHNQYQPSRGNHNYWGSSQARSIQRNGSQYTYIQKPQWNQGTNSRGDTCYRFAGISETKFQEKLKIFSKMFVPIVQSHTPPVMPRRLSNRLSQWVIDILKNGRYRNNRRISRGIPETHSNNSEAHGKSRIHYEPGKIGYYSEKWSEILSTRVRHPENVDTFDTGKNKEDKNGSPQSYSSPGNSETSNVIKRPVLKNSNCNMACFKQVDGASNRNKKRPKEAQLQLKAPFPLSALKLIDMK</sequence>
<evidence type="ECO:0000313" key="8">
    <source>
        <dbReference type="EMBL" id="OMJ07148.1"/>
    </source>
</evidence>
<dbReference type="GO" id="GO:0005615">
    <property type="term" value="C:extracellular space"/>
    <property type="evidence" value="ECO:0007669"/>
    <property type="project" value="TreeGrafter"/>
</dbReference>
<dbReference type="GO" id="GO:0006508">
    <property type="term" value="P:proteolysis"/>
    <property type="evidence" value="ECO:0007669"/>
    <property type="project" value="UniProtKB-KW"/>
</dbReference>
<dbReference type="Pfam" id="PF00082">
    <property type="entry name" value="Peptidase_S8"/>
    <property type="match status" value="1"/>
</dbReference>
<dbReference type="EMBL" id="LSSN01006107">
    <property type="protein sequence ID" value="OMJ07148.1"/>
    <property type="molecule type" value="Genomic_DNA"/>
</dbReference>
<dbReference type="OrthoDB" id="206201at2759"/>
<organism evidence="8 9">
    <name type="scientific">Smittium culicis</name>
    <dbReference type="NCBI Taxonomy" id="133412"/>
    <lineage>
        <taxon>Eukaryota</taxon>
        <taxon>Fungi</taxon>
        <taxon>Fungi incertae sedis</taxon>
        <taxon>Zoopagomycota</taxon>
        <taxon>Kickxellomycotina</taxon>
        <taxon>Harpellomycetes</taxon>
        <taxon>Harpellales</taxon>
        <taxon>Legeriomycetaceae</taxon>
        <taxon>Smittium</taxon>
    </lineage>
</organism>
<feature type="active site" description="Charge relay system" evidence="5">
    <location>
        <position position="193"/>
    </location>
</feature>
<evidence type="ECO:0000256" key="1">
    <source>
        <dbReference type="ARBA" id="ARBA00011073"/>
    </source>
</evidence>
<dbReference type="InterPro" id="IPR050131">
    <property type="entry name" value="Peptidase_S8_subtilisin-like"/>
</dbReference>
<dbReference type="SUPFAM" id="SSF52743">
    <property type="entry name" value="Subtilisin-like"/>
    <property type="match status" value="1"/>
</dbReference>
<evidence type="ECO:0000256" key="2">
    <source>
        <dbReference type="ARBA" id="ARBA00022670"/>
    </source>
</evidence>
<dbReference type="InterPro" id="IPR015500">
    <property type="entry name" value="Peptidase_S8_subtilisin-rel"/>
</dbReference>
<feature type="active site" description="Charge relay system" evidence="5">
    <location>
        <position position="225"/>
    </location>
</feature>
<dbReference type="GO" id="GO:0004252">
    <property type="term" value="F:serine-type endopeptidase activity"/>
    <property type="evidence" value="ECO:0007669"/>
    <property type="project" value="UniProtKB-UniRule"/>
</dbReference>
<evidence type="ECO:0000256" key="4">
    <source>
        <dbReference type="ARBA" id="ARBA00022825"/>
    </source>
</evidence>
<gene>
    <name evidence="8" type="ORF">AYI70_g12381</name>
</gene>
<dbReference type="PROSITE" id="PS00136">
    <property type="entry name" value="SUBTILASE_ASP"/>
    <property type="match status" value="1"/>
</dbReference>
<dbReference type="AlphaFoldDB" id="A0A1R1WXQ3"/>
<protein>
    <submittedName>
        <fullName evidence="8">Subtilase-type proteinase psp3</fullName>
    </submittedName>
</protein>
<feature type="region of interest" description="Disordered" evidence="6">
    <location>
        <begin position="659"/>
        <end position="692"/>
    </location>
</feature>
<dbReference type="PANTHER" id="PTHR43806">
    <property type="entry name" value="PEPTIDASE S8"/>
    <property type="match status" value="1"/>
</dbReference>
<reference evidence="8 9" key="1">
    <citation type="submission" date="2017-01" db="EMBL/GenBank/DDBJ databases">
        <authorList>
            <person name="Mah S.A."/>
            <person name="Swanson W.J."/>
            <person name="Moy G.W."/>
            <person name="Vacquier V.D."/>
        </authorList>
    </citation>
    <scope>NUCLEOTIDE SEQUENCE [LARGE SCALE GENOMIC DNA]</scope>
    <source>
        <strain evidence="8 9">GSMNP</strain>
    </source>
</reference>
<feature type="active site" description="Charge relay system" evidence="5">
    <location>
        <position position="385"/>
    </location>
</feature>
<dbReference type="PANTHER" id="PTHR43806:SF11">
    <property type="entry name" value="CEREVISIN-RELATED"/>
    <property type="match status" value="1"/>
</dbReference>
<dbReference type="STRING" id="133412.A0A1R1WXQ3"/>
<evidence type="ECO:0000256" key="6">
    <source>
        <dbReference type="SAM" id="MobiDB-lite"/>
    </source>
</evidence>
<proteinExistence type="inferred from homology"/>
<dbReference type="Proteomes" id="UP000187283">
    <property type="component" value="Unassembled WGS sequence"/>
</dbReference>
<evidence type="ECO:0000256" key="5">
    <source>
        <dbReference type="PROSITE-ProRule" id="PRU01240"/>
    </source>
</evidence>
<keyword evidence="9" id="KW-1185">Reference proteome</keyword>
<dbReference type="PROSITE" id="PS51892">
    <property type="entry name" value="SUBTILASE"/>
    <property type="match status" value="1"/>
</dbReference>
<feature type="compositionally biased region" description="Polar residues" evidence="6">
    <location>
        <begin position="676"/>
        <end position="692"/>
    </location>
</feature>
<dbReference type="InterPro" id="IPR036852">
    <property type="entry name" value="Peptidase_S8/S53_dom_sf"/>
</dbReference>
<keyword evidence="4 5" id="KW-0720">Serine protease</keyword>
<dbReference type="InterPro" id="IPR000209">
    <property type="entry name" value="Peptidase_S8/S53_dom"/>
</dbReference>
<feature type="compositionally biased region" description="Basic and acidic residues" evidence="6">
    <location>
        <begin position="659"/>
        <end position="675"/>
    </location>
</feature>
<name>A0A1R1WXQ3_9FUNG</name>
<feature type="domain" description="Peptidase S8/S53" evidence="7">
    <location>
        <begin position="185"/>
        <end position="424"/>
    </location>
</feature>
<evidence type="ECO:0000259" key="7">
    <source>
        <dbReference type="Pfam" id="PF00082"/>
    </source>
</evidence>
<keyword evidence="3 5" id="KW-0378">Hydrolase</keyword>
<comment type="similarity">
    <text evidence="1 5">Belongs to the peptidase S8 family.</text>
</comment>
<keyword evidence="2 5" id="KW-0645">Protease</keyword>
<evidence type="ECO:0000313" key="9">
    <source>
        <dbReference type="Proteomes" id="UP000187283"/>
    </source>
</evidence>
<evidence type="ECO:0000256" key="3">
    <source>
        <dbReference type="ARBA" id="ARBA00022801"/>
    </source>
</evidence>
<accession>A0A1R1WXQ3</accession>
<dbReference type="InterPro" id="IPR023827">
    <property type="entry name" value="Peptidase_S8_Asp-AS"/>
</dbReference>
<comment type="caution">
    <text evidence="8">The sequence shown here is derived from an EMBL/GenBank/DDBJ whole genome shotgun (WGS) entry which is preliminary data.</text>
</comment>